<sequence length="227" mass="25357">MVRANRQDPRGSNVIPFTPRRRSGKPSILRLSPEYDGMELLYANDQHPDTLFSLKILAWARLEDGTTQALVPWLRDLVTASALSDPLNGRWEGYRLPDSDYLFRDAPEHKVQELDAALRFFGKPGDHGCQEIPDTIGTHAVFSQDEFETLSLMEVVSWRVHGDGTPQAMVADEAAVTQTPVLPGDASLVAAEQQEGFRYFFQHGIANRLKEHDPEALAAIAMLAARY</sequence>
<reference evidence="2 3" key="1">
    <citation type="journal article" date="2012" name="J. Bacteriol.">
        <title>Complete genome sequence of Alcanivorax dieselolei type strain B5.</title>
        <authorList>
            <person name="Lai Q."/>
            <person name="Li W."/>
            <person name="Shao Z."/>
        </authorList>
    </citation>
    <scope>NUCLEOTIDE SEQUENCE [LARGE SCALE GENOMIC DNA]</scope>
    <source>
        <strain evidence="3">DSM 16502 / CGMCC 1.3690 / B-5</strain>
    </source>
</reference>
<dbReference type="STRING" id="930169.B5T_02819"/>
<dbReference type="KEGG" id="adi:B5T_02819"/>
<dbReference type="AlphaFoldDB" id="K0CH64"/>
<dbReference type="Proteomes" id="UP000006286">
    <property type="component" value="Chromosome"/>
</dbReference>
<evidence type="ECO:0000313" key="3">
    <source>
        <dbReference type="Proteomes" id="UP000006286"/>
    </source>
</evidence>
<dbReference type="EMBL" id="CP003466">
    <property type="protein sequence ID" value="AFT71087.1"/>
    <property type="molecule type" value="Genomic_DNA"/>
</dbReference>
<organism evidence="2 3">
    <name type="scientific">Alcanivorax dieselolei (strain DSM 16502 / CGMCC 1.3690 / MCCC 1A00001 / B-5)</name>
    <name type="common">Alloalcanivorax dieselolei</name>
    <dbReference type="NCBI Taxonomy" id="930169"/>
    <lineage>
        <taxon>Bacteria</taxon>
        <taxon>Pseudomonadati</taxon>
        <taxon>Pseudomonadota</taxon>
        <taxon>Gammaproteobacteria</taxon>
        <taxon>Oceanospirillales</taxon>
        <taxon>Alcanivoracaceae</taxon>
        <taxon>Alloalcanivorax</taxon>
    </lineage>
</organism>
<protein>
    <submittedName>
        <fullName evidence="2">Uncharacterized protein</fullName>
    </submittedName>
</protein>
<gene>
    <name evidence="2" type="ordered locus">B5T_02819</name>
</gene>
<evidence type="ECO:0000256" key="1">
    <source>
        <dbReference type="SAM" id="MobiDB-lite"/>
    </source>
</evidence>
<dbReference type="eggNOG" id="ENOG502Z90S">
    <property type="taxonomic scope" value="Bacteria"/>
</dbReference>
<proteinExistence type="predicted"/>
<feature type="region of interest" description="Disordered" evidence="1">
    <location>
        <begin position="1"/>
        <end position="28"/>
    </location>
</feature>
<keyword evidence="3" id="KW-1185">Reference proteome</keyword>
<dbReference type="RefSeq" id="WP_014995153.1">
    <property type="nucleotide sequence ID" value="NC_018691.1"/>
</dbReference>
<name>K0CH64_ALCDB</name>
<evidence type="ECO:0000313" key="2">
    <source>
        <dbReference type="EMBL" id="AFT71087.1"/>
    </source>
</evidence>
<dbReference type="PATRIC" id="fig|930169.3.peg.2778"/>
<accession>K0CH64</accession>
<dbReference type="HOGENOM" id="CLU_1198390_0_0_6"/>